<sequence length="396" mass="47463">MRYPLWLRVAIQNGNILYPYIVQKHYETSLTKRYKNNFKISSVLSDVIVVPEQYRLGNYFCDFYYNNEDCECVFSEYKFSENKKVEIVRNLDYKLRMDHNIVEKFKEEFPDRDELIIYSGYMGVNYFRNGLQSNLLFWDKTFWYSYSKPDFMTAELEQLVQEKRVRLLDVPGMEGITKIMFVNEFEPFDLNRALPVNNSTITNHHSLLPKYTLPRLKVLLFLILFFIFFFYCVVSPSFEFTTYPYELYHYLYYPVIALSIMLVFILAKHNHFKTMAIYAFTKLYIWGISISAAIILSIFLLKGVILPYGGKLYTLLKSPEYHDLVITNSVESKENYSNYQLYGERCNYLLQLTDNSQDKHYYFCSSKDKNELPKYYEMEIQESKFGYHIKQIQPKY</sequence>
<reference evidence="2 3" key="1">
    <citation type="submission" date="2018-06" db="EMBL/GenBank/DDBJ databases">
        <authorList>
            <consortium name="Pathogen Informatics"/>
            <person name="Doyle S."/>
        </authorList>
    </citation>
    <scope>NUCLEOTIDE SEQUENCE [LARGE SCALE GENOMIC DNA]</scope>
    <source>
        <strain evidence="2 3">NCTC5908</strain>
    </source>
</reference>
<feature type="transmembrane region" description="Helical" evidence="1">
    <location>
        <begin position="218"/>
        <end position="238"/>
    </location>
</feature>
<organism evidence="2 3">
    <name type="scientific">Aggregatibacter aphrophilus</name>
    <name type="common">Haemophilus aphrophilus</name>
    <dbReference type="NCBI Taxonomy" id="732"/>
    <lineage>
        <taxon>Bacteria</taxon>
        <taxon>Pseudomonadati</taxon>
        <taxon>Pseudomonadota</taxon>
        <taxon>Gammaproteobacteria</taxon>
        <taxon>Pasteurellales</taxon>
        <taxon>Pasteurellaceae</taxon>
        <taxon>Aggregatibacter</taxon>
    </lineage>
</organism>
<feature type="transmembrane region" description="Helical" evidence="1">
    <location>
        <begin position="279"/>
        <end position="301"/>
    </location>
</feature>
<protein>
    <submittedName>
        <fullName evidence="2">Uncharacterized protein</fullName>
    </submittedName>
</protein>
<gene>
    <name evidence="2" type="ORF">NCTC5908_02297</name>
</gene>
<evidence type="ECO:0000256" key="1">
    <source>
        <dbReference type="SAM" id="Phobius"/>
    </source>
</evidence>
<dbReference type="RefSeq" id="WP_005702774.1">
    <property type="nucleotide sequence ID" value="NZ_MAQF01000006.1"/>
</dbReference>
<keyword evidence="1" id="KW-1133">Transmembrane helix</keyword>
<keyword evidence="1" id="KW-0812">Transmembrane</keyword>
<name>A0A336N7P7_AGGAP</name>
<evidence type="ECO:0000313" key="2">
    <source>
        <dbReference type="EMBL" id="SSZ30467.1"/>
    </source>
</evidence>
<dbReference type="Proteomes" id="UP000253728">
    <property type="component" value="Unassembled WGS sequence"/>
</dbReference>
<dbReference type="GeneID" id="49635161"/>
<evidence type="ECO:0000313" key="3">
    <source>
        <dbReference type="Proteomes" id="UP000253728"/>
    </source>
</evidence>
<proteinExistence type="predicted"/>
<accession>A0A336N7P7</accession>
<dbReference type="AlphaFoldDB" id="A0A336N7P7"/>
<dbReference type="EMBL" id="UFSP01000004">
    <property type="protein sequence ID" value="SSZ30467.1"/>
    <property type="molecule type" value="Genomic_DNA"/>
</dbReference>
<feature type="transmembrane region" description="Helical" evidence="1">
    <location>
        <begin position="250"/>
        <end position="267"/>
    </location>
</feature>
<keyword evidence="1" id="KW-0472">Membrane</keyword>